<feature type="transmembrane region" description="Helical" evidence="6">
    <location>
        <begin position="355"/>
        <end position="374"/>
    </location>
</feature>
<dbReference type="Pfam" id="PF09815">
    <property type="entry name" value="XK-related"/>
    <property type="match status" value="1"/>
</dbReference>
<feature type="transmembrane region" description="Helical" evidence="6">
    <location>
        <begin position="242"/>
        <end position="265"/>
    </location>
</feature>
<keyword evidence="4 6" id="KW-1133">Transmembrane helix</keyword>
<reference evidence="7 8" key="1">
    <citation type="journal article" date="2021" name="Sci. Rep.">
        <title>Chromosome anchoring in Senegalese sole (Solea senegalensis) reveals sex-associated markers and genome rearrangements in flatfish.</title>
        <authorList>
            <person name="Guerrero-Cozar I."/>
            <person name="Gomez-Garrido J."/>
            <person name="Berbel C."/>
            <person name="Martinez-Blanch J.F."/>
            <person name="Alioto T."/>
            <person name="Claros M.G."/>
            <person name="Gagnaire P.A."/>
            <person name="Manchado M."/>
        </authorList>
    </citation>
    <scope>NUCLEOTIDE SEQUENCE [LARGE SCALE GENOMIC DNA]</scope>
    <source>
        <strain evidence="7">Sse05_10M</strain>
    </source>
</reference>
<feature type="transmembrane region" description="Helical" evidence="6">
    <location>
        <begin position="107"/>
        <end position="128"/>
    </location>
</feature>
<evidence type="ECO:0000256" key="6">
    <source>
        <dbReference type="RuleBase" id="RU910716"/>
    </source>
</evidence>
<dbReference type="PANTHER" id="PTHR14297:SF4">
    <property type="entry name" value="XK-RELATED PROTEIN 2"/>
    <property type="match status" value="1"/>
</dbReference>
<dbReference type="InterPro" id="IPR018629">
    <property type="entry name" value="XK-rel"/>
</dbReference>
<dbReference type="Proteomes" id="UP000693946">
    <property type="component" value="Linkage Group LG14"/>
</dbReference>
<dbReference type="GO" id="GO:0005886">
    <property type="term" value="C:plasma membrane"/>
    <property type="evidence" value="ECO:0007669"/>
    <property type="project" value="UniProtKB-ARBA"/>
</dbReference>
<comment type="caution">
    <text evidence="7">The sequence shown here is derived from an EMBL/GenBank/DDBJ whole genome shotgun (WGS) entry which is preliminary data.</text>
</comment>
<comment type="similarity">
    <text evidence="2 6">Belongs to the XK family.</text>
</comment>
<proteinExistence type="inferred from homology"/>
<feature type="transmembrane region" description="Helical" evidence="6">
    <location>
        <begin position="272"/>
        <end position="290"/>
    </location>
</feature>
<keyword evidence="3 6" id="KW-0812">Transmembrane</keyword>
<sequence>MCEVIMKEQEQVISSTDLQENSSEEEIMFMKGVHQSKVQPPFSIVLATLLYVSEFIITAVVCTKFDRNGHVFWMSYSVIFLLLPAVLSQLTLTFIHRDLGRDRPLVFFLHLVLLGPVHRCIEALWLYYRVGEREEPYFTICRKIHLEKGHKMHKEWEESQSESKLTTHRDAFKRTTVIQAFLGSTPQLTLQLYVTIQQSYVMPLRLILMIINLISITYGALVCSVLAIQIRYEDYKLQWRPTAYLCMIMWRFLEISTRITILVLFSTALSHWVVLVAMVNLLIFFFLPWVEFWTKRGSMNHNVDKDLTQLGTIVVLCVFTLLYACINIFCWSALQLDLYNEDLIRRRQTWYLLTTYYLGRFIENIILIGIWFIFKSDFVFFSATLLCIQLVICYTLAVFFMLLFFQYCHPCRSLFKHNIKDFLSCVCCSRVSRIAAEEGVGRGCLFHPQLPTPSSTAATIVHVTEQPHELQDPQNSHLFAQGKETVLVDMVEGAYRWHSAKFRQHPSSI</sequence>
<dbReference type="InterPro" id="IPR051773">
    <property type="entry name" value="XK-related_adapter"/>
</dbReference>
<evidence type="ECO:0000256" key="5">
    <source>
        <dbReference type="ARBA" id="ARBA00023136"/>
    </source>
</evidence>
<organism evidence="7 8">
    <name type="scientific">Solea senegalensis</name>
    <name type="common">Senegalese sole</name>
    <dbReference type="NCBI Taxonomy" id="28829"/>
    <lineage>
        <taxon>Eukaryota</taxon>
        <taxon>Metazoa</taxon>
        <taxon>Chordata</taxon>
        <taxon>Craniata</taxon>
        <taxon>Vertebrata</taxon>
        <taxon>Euteleostomi</taxon>
        <taxon>Actinopterygii</taxon>
        <taxon>Neopterygii</taxon>
        <taxon>Teleostei</taxon>
        <taxon>Neoteleostei</taxon>
        <taxon>Acanthomorphata</taxon>
        <taxon>Carangaria</taxon>
        <taxon>Pleuronectiformes</taxon>
        <taxon>Pleuronectoidei</taxon>
        <taxon>Soleidae</taxon>
        <taxon>Solea</taxon>
    </lineage>
</organism>
<evidence type="ECO:0000313" key="8">
    <source>
        <dbReference type="Proteomes" id="UP000693946"/>
    </source>
</evidence>
<evidence type="ECO:0000313" key="7">
    <source>
        <dbReference type="EMBL" id="KAG7514156.1"/>
    </source>
</evidence>
<protein>
    <recommendedName>
        <fullName evidence="6">XK-related protein</fullName>
    </recommendedName>
</protein>
<evidence type="ECO:0000256" key="1">
    <source>
        <dbReference type="ARBA" id="ARBA00004141"/>
    </source>
</evidence>
<feature type="transmembrane region" description="Helical" evidence="6">
    <location>
        <begin position="206"/>
        <end position="230"/>
    </location>
</feature>
<keyword evidence="8" id="KW-1185">Reference proteome</keyword>
<evidence type="ECO:0000256" key="2">
    <source>
        <dbReference type="ARBA" id="ARBA00008789"/>
    </source>
</evidence>
<evidence type="ECO:0000256" key="4">
    <source>
        <dbReference type="ARBA" id="ARBA00022989"/>
    </source>
</evidence>
<feature type="transmembrane region" description="Helical" evidence="6">
    <location>
        <begin position="42"/>
        <end position="61"/>
    </location>
</feature>
<keyword evidence="5 6" id="KW-0472">Membrane</keyword>
<feature type="transmembrane region" description="Helical" evidence="6">
    <location>
        <begin position="73"/>
        <end position="95"/>
    </location>
</feature>
<gene>
    <name evidence="7" type="ORF">JOB18_026850</name>
</gene>
<feature type="transmembrane region" description="Helical" evidence="6">
    <location>
        <begin position="310"/>
        <end position="334"/>
    </location>
</feature>
<dbReference type="AlphaFoldDB" id="A0AAV6SDM4"/>
<evidence type="ECO:0000256" key="3">
    <source>
        <dbReference type="ARBA" id="ARBA00022692"/>
    </source>
</evidence>
<dbReference type="PANTHER" id="PTHR14297">
    <property type="entry name" value="MEMBRANE TRANSPORT PROTEIN XK FAMILY MEMBER"/>
    <property type="match status" value="1"/>
</dbReference>
<dbReference type="EMBL" id="JAGKHQ010000006">
    <property type="protein sequence ID" value="KAG7514156.1"/>
    <property type="molecule type" value="Genomic_DNA"/>
</dbReference>
<feature type="transmembrane region" description="Helical" evidence="6">
    <location>
        <begin position="380"/>
        <end position="405"/>
    </location>
</feature>
<name>A0AAV6SDM4_SOLSE</name>
<comment type="subcellular location">
    <subcellularLocation>
        <location evidence="1 6">Membrane</location>
        <topology evidence="1 6">Multi-pass membrane protein</topology>
    </subcellularLocation>
</comment>
<accession>A0AAV6SDM4</accession>